<feature type="transmembrane region" description="Helical" evidence="1">
    <location>
        <begin position="81"/>
        <end position="100"/>
    </location>
</feature>
<feature type="transmembrane region" description="Helical" evidence="1">
    <location>
        <begin position="160"/>
        <end position="180"/>
    </location>
</feature>
<dbReference type="RefSeq" id="WP_044010041.1">
    <property type="nucleotide sequence ID" value="NZ_AWTT01000004.1"/>
</dbReference>
<accession>A0A0D0Y786</accession>
<name>A0A0D0Y786_9LACO</name>
<dbReference type="EMBL" id="AWTT01000004">
    <property type="protein sequence ID" value="KIS04108.1"/>
    <property type="molecule type" value="Genomic_DNA"/>
</dbReference>
<dbReference type="PANTHER" id="PTHR38454:SF1">
    <property type="entry name" value="INTEGRAL MEMBRANE PROTEIN"/>
    <property type="match status" value="1"/>
</dbReference>
<feature type="transmembrane region" description="Helical" evidence="1">
    <location>
        <begin position="200"/>
        <end position="219"/>
    </location>
</feature>
<dbReference type="PATRIC" id="fig|1335616.4.peg.310"/>
<dbReference type="Pfam" id="PF09586">
    <property type="entry name" value="YfhO"/>
    <property type="match status" value="1"/>
</dbReference>
<sequence>MKHLNFWHKKSVILWLSFLIPVFIMGGYFAYRGMAPFGKSTILTVDLGQQYVDFFAYFRSTLLHHFDTFFYSFSKDLGGDMLGIFAYYLMSPLNLLLLFFPGKYLTSGILLLLLLKYGLAGLSFAWLLLKTKLQAGIRVLGFAVAYALMGWMIANQLNIIWLDVLILLPLIVWGLIKLVTQNKPWTYILWFTVLLIDNYYMAWMVALFTIMFTLWQLSTQNFGWQLAARRFLKYVGSSTISALLASFLLIPTFYSLTKTKGTYTEQSVHFKFEYFPFKMLGKLIPGSFNFDQMPDGEPNLFIGTLLTIAFVLYLFDRRHSLKNRITSGILTLFFLFSLCFEPLDLLWHAGQFPVWYPYRFSFLMSFWMLWLAAHTLTPNFHISWRQLIPIVAVLSGVYVYLGLNLSSFTYLSLNQLLISIGMCAIALIWLLIPRYHAPLLYDLVFILLVGCESMTNAYTSLNNISYVSQSDFGDYTTQLNKSVKDIEKKASGFYRIGQTFMRTKDDPMQADYYGGSHFGSTLEPSIPSFMGSIGQPDGDGFVTYTNGTQVSDSLLDMRYFMTSQPVQSILGQGTTSSVLPAVSNKPDLNRQKTVASDSLTTTTKNNNALAIAFGASDKITKLNLKTSDPVARQSKIYQTLANDQNSNSLFQVQNFDHVTFTNVQTATKITGTTFTKQDLIKTAEIKMTFTPKTNESYYLTFGPSLDADSGSYYLNGKKLTQYPTFRNTVVINVASKQKGQPITLTFRLKHQTLWMQNVSLYKLNQTHFNRLKTKLKSESLHVTSHSNTKIKGTVTINKKHQVLMTTIPYSAGWHVKIDGKSVASKKAIKTFLAVPISQGKHHVVFTYRSPYLLTGVLVSVVTLIIVGGITFIYIHRATKKYRF</sequence>
<reference evidence="2 3" key="1">
    <citation type="submission" date="2013-08" db="EMBL/GenBank/DDBJ databases">
        <title>Lactobacillus wasatchii sp. WDC04, a late gas producing bacteria isolated from aged chedder cheese.</title>
        <authorList>
            <person name="Oberg C.J."/>
            <person name="Culumber M."/>
            <person name="McMahon D.J."/>
            <person name="Broadbent J.R."/>
            <person name="Oberg T.S."/>
            <person name="Ortaki F."/>
        </authorList>
    </citation>
    <scope>NUCLEOTIDE SEQUENCE [LARGE SCALE GENOMIC DNA]</scope>
    <source>
        <strain evidence="2 3">WDC04</strain>
    </source>
</reference>
<comment type="caution">
    <text evidence="2">The sequence shown here is derived from an EMBL/GenBank/DDBJ whole genome shotgun (WGS) entry which is preliminary data.</text>
</comment>
<organism evidence="2 3">
    <name type="scientific">Paucilactobacillus wasatchensis</name>
    <dbReference type="NCBI Taxonomy" id="1335616"/>
    <lineage>
        <taxon>Bacteria</taxon>
        <taxon>Bacillati</taxon>
        <taxon>Bacillota</taxon>
        <taxon>Bacilli</taxon>
        <taxon>Lactobacillales</taxon>
        <taxon>Lactobacillaceae</taxon>
        <taxon>Paucilactobacillus</taxon>
    </lineage>
</organism>
<feature type="transmembrane region" description="Helical" evidence="1">
    <location>
        <begin position="327"/>
        <end position="349"/>
    </location>
</feature>
<gene>
    <name evidence="2" type="primary">tmp5</name>
    <name evidence="2" type="ORF">WDC_0310</name>
</gene>
<feature type="transmembrane region" description="Helical" evidence="1">
    <location>
        <begin position="413"/>
        <end position="432"/>
    </location>
</feature>
<dbReference type="Proteomes" id="UP000032279">
    <property type="component" value="Unassembled WGS sequence"/>
</dbReference>
<feature type="transmembrane region" description="Helical" evidence="1">
    <location>
        <begin position="384"/>
        <end position="401"/>
    </location>
</feature>
<protein>
    <submittedName>
        <fullName evidence="2">Transmembrane protein Tmp5</fullName>
    </submittedName>
</protein>
<keyword evidence="1" id="KW-1133">Transmembrane helix</keyword>
<feature type="transmembrane region" description="Helical" evidence="1">
    <location>
        <begin position="12"/>
        <end position="31"/>
    </location>
</feature>
<keyword evidence="1 2" id="KW-0812">Transmembrane</keyword>
<keyword evidence="3" id="KW-1185">Reference proteome</keyword>
<dbReference type="OrthoDB" id="9815466at2"/>
<dbReference type="PANTHER" id="PTHR38454">
    <property type="entry name" value="INTEGRAL MEMBRANE PROTEIN-RELATED"/>
    <property type="match status" value="1"/>
</dbReference>
<dbReference type="InterPro" id="IPR018580">
    <property type="entry name" value="Uncharacterised_YfhO"/>
</dbReference>
<evidence type="ECO:0000313" key="2">
    <source>
        <dbReference type="EMBL" id="KIS04108.1"/>
    </source>
</evidence>
<feature type="transmembrane region" description="Helical" evidence="1">
    <location>
        <begin position="231"/>
        <end position="254"/>
    </location>
</feature>
<proteinExistence type="predicted"/>
<evidence type="ECO:0000313" key="3">
    <source>
        <dbReference type="Proteomes" id="UP000032279"/>
    </source>
</evidence>
<feature type="transmembrane region" description="Helical" evidence="1">
    <location>
        <begin position="851"/>
        <end position="874"/>
    </location>
</feature>
<feature type="transmembrane region" description="Helical" evidence="1">
    <location>
        <begin position="135"/>
        <end position="153"/>
    </location>
</feature>
<keyword evidence="1" id="KW-0472">Membrane</keyword>
<dbReference type="AlphaFoldDB" id="A0A0D0Y786"/>
<feature type="transmembrane region" description="Helical" evidence="1">
    <location>
        <begin position="298"/>
        <end position="315"/>
    </location>
</feature>
<evidence type="ECO:0000256" key="1">
    <source>
        <dbReference type="SAM" id="Phobius"/>
    </source>
</evidence>
<feature type="transmembrane region" description="Helical" evidence="1">
    <location>
        <begin position="109"/>
        <end position="129"/>
    </location>
</feature>
<dbReference type="STRING" id="1335616.WDC_0310"/>